<gene>
    <name evidence="1" type="ORF">L202_06684</name>
</gene>
<keyword evidence="2" id="KW-1185">Reference proteome</keyword>
<accession>A0A1E3HGT7</accession>
<proteinExistence type="predicted"/>
<protein>
    <submittedName>
        <fullName evidence="1">Uncharacterized protein</fullName>
    </submittedName>
</protein>
<dbReference type="AlphaFoldDB" id="A0A1E3HGT7"/>
<dbReference type="Proteomes" id="UP000094065">
    <property type="component" value="Unassembled WGS sequence"/>
</dbReference>
<dbReference type="GeneID" id="30157993"/>
<sequence>MQAYNEACKKALEEFDEEKRLDLEETLELLEGYDDPKDRERIKQVAEEHIAEDRAELLESLEQGRLHILRTEESWKDMVMWR</sequence>
<dbReference type="RefSeq" id="XP_018991207.1">
    <property type="nucleotide sequence ID" value="XM_019141232.1"/>
</dbReference>
<evidence type="ECO:0000313" key="1">
    <source>
        <dbReference type="EMBL" id="ODN75557.1"/>
    </source>
</evidence>
<dbReference type="EMBL" id="AWGJ01000010">
    <property type="protein sequence ID" value="ODN75557.1"/>
    <property type="molecule type" value="Genomic_DNA"/>
</dbReference>
<organism evidence="1 2">
    <name type="scientific">Cryptococcus amylolentus CBS 6039</name>
    <dbReference type="NCBI Taxonomy" id="1295533"/>
    <lineage>
        <taxon>Eukaryota</taxon>
        <taxon>Fungi</taxon>
        <taxon>Dikarya</taxon>
        <taxon>Basidiomycota</taxon>
        <taxon>Agaricomycotina</taxon>
        <taxon>Tremellomycetes</taxon>
        <taxon>Tremellales</taxon>
        <taxon>Cryptococcaceae</taxon>
        <taxon>Cryptococcus</taxon>
    </lineage>
</organism>
<evidence type="ECO:0000313" key="2">
    <source>
        <dbReference type="Proteomes" id="UP000094065"/>
    </source>
</evidence>
<comment type="caution">
    <text evidence="1">The sequence shown here is derived from an EMBL/GenBank/DDBJ whole genome shotgun (WGS) entry which is preliminary data.</text>
</comment>
<reference evidence="1 2" key="1">
    <citation type="submission" date="2016-06" db="EMBL/GenBank/DDBJ databases">
        <title>Evolution of pathogenesis and genome organization in the Tremellales.</title>
        <authorList>
            <person name="Cuomo C."/>
            <person name="Litvintseva A."/>
            <person name="Heitman J."/>
            <person name="Chen Y."/>
            <person name="Sun S."/>
            <person name="Springer D."/>
            <person name="Dromer F."/>
            <person name="Young S."/>
            <person name="Zeng Q."/>
            <person name="Chapman S."/>
            <person name="Gujja S."/>
            <person name="Saif S."/>
            <person name="Birren B."/>
        </authorList>
    </citation>
    <scope>NUCLEOTIDE SEQUENCE [LARGE SCALE GENOMIC DNA]</scope>
    <source>
        <strain evidence="1 2">CBS 6039</strain>
    </source>
</reference>
<name>A0A1E3HGT7_9TREE</name>